<evidence type="ECO:0000313" key="2">
    <source>
        <dbReference type="Proteomes" id="UP000249300"/>
    </source>
</evidence>
<dbReference type="Proteomes" id="UP000249300">
    <property type="component" value="Chromosome 1"/>
</dbReference>
<accession>A0A2X4PHX4</accession>
<evidence type="ECO:0000313" key="1">
    <source>
        <dbReference type="EMBL" id="SQH73574.1"/>
    </source>
</evidence>
<reference evidence="1 2" key="1">
    <citation type="submission" date="2018-06" db="EMBL/GenBank/DDBJ databases">
        <authorList>
            <consortium name="Pathogen Informatics"/>
            <person name="Doyle S."/>
        </authorList>
    </citation>
    <scope>NUCLEOTIDE SEQUENCE [LARGE SCALE GENOMIC DNA]</scope>
    <source>
        <strain evidence="1 2">NCTC12858</strain>
    </source>
</reference>
<sequence>MHEPLSLHIVSFNVPWPANYGGVIDVYYKLLALHDLKVKITLHCFQYEREPAPELETICQKVYYYPRQRGVTANLSLLPYNVYGRRSRELLSNLLTDEAPILFEGLHSCYWLDHPALSNRLLIVRPCNIEHHYYQAISRAERGLISKAFHKIEGWKFKKYENVLKHADLIAPVSLSDADYLHQHFPEKNIAFIPCFHAHRSISSQTGVSDFILYHAKLSVAENEQAALWLIENVLKYIPYPAVIAGMNPSDQLKKVVARYPRIRLEANPDEERMQELISQAQIHLLWTDQPTGLKLKLLNSLFSGRHIVANDLMLVGTGLDSLCHIAQNAEEAQSLCQQLMKEPFSPDELKYREIQLSSLYSPINQAKTLCDLISKEARTKGKNLRTKKKA</sequence>
<gene>
    <name evidence="1" type="ORF">NCTC12858_01435</name>
</gene>
<protein>
    <recommendedName>
        <fullName evidence="3">Mannosyltransferase</fullName>
    </recommendedName>
</protein>
<name>A0A2X4PHX4_9PORP</name>
<dbReference type="AlphaFoldDB" id="A0A2X4PHX4"/>
<evidence type="ECO:0008006" key="3">
    <source>
        <dbReference type="Google" id="ProtNLM"/>
    </source>
</evidence>
<keyword evidence="2" id="KW-1185">Reference proteome</keyword>
<dbReference type="EMBL" id="LS483447">
    <property type="protein sequence ID" value="SQH73574.1"/>
    <property type="molecule type" value="Genomic_DNA"/>
</dbReference>
<dbReference type="KEGG" id="pcre:NCTC12858_01435"/>
<dbReference type="SUPFAM" id="SSF53756">
    <property type="entry name" value="UDP-Glycosyltransferase/glycogen phosphorylase"/>
    <property type="match status" value="1"/>
</dbReference>
<proteinExistence type="predicted"/>
<organism evidence="1 2">
    <name type="scientific">Porphyromonas crevioricanis</name>
    <dbReference type="NCBI Taxonomy" id="393921"/>
    <lineage>
        <taxon>Bacteria</taxon>
        <taxon>Pseudomonadati</taxon>
        <taxon>Bacteroidota</taxon>
        <taxon>Bacteroidia</taxon>
        <taxon>Bacteroidales</taxon>
        <taxon>Porphyromonadaceae</taxon>
        <taxon>Porphyromonas</taxon>
    </lineage>
</organism>